<accession>A0A7L4KCB6</accession>
<organism evidence="16 17">
    <name type="scientific">Ceuthmochares aereus</name>
    <dbReference type="NCBI Taxonomy" id="1961834"/>
    <lineage>
        <taxon>Eukaryota</taxon>
        <taxon>Metazoa</taxon>
        <taxon>Chordata</taxon>
        <taxon>Craniata</taxon>
        <taxon>Vertebrata</taxon>
        <taxon>Euteleostomi</taxon>
        <taxon>Archelosauria</taxon>
        <taxon>Archosauria</taxon>
        <taxon>Dinosauria</taxon>
        <taxon>Saurischia</taxon>
        <taxon>Theropoda</taxon>
        <taxon>Coelurosauria</taxon>
        <taxon>Aves</taxon>
        <taxon>Neognathae</taxon>
        <taxon>Neoaves</taxon>
        <taxon>Otidimorphae</taxon>
        <taxon>Cuculiformes</taxon>
        <taxon>Cuculidae</taxon>
        <taxon>Ceuthmochares</taxon>
    </lineage>
</organism>
<comment type="caution">
    <text evidence="16">The sequence shown here is derived from an EMBL/GenBank/DDBJ whole genome shotgun (WGS) entry which is preliminary data.</text>
</comment>
<dbReference type="FunFam" id="3.40.50.1000:FF:000056">
    <property type="entry name" value="Cation-transporting ATPase"/>
    <property type="match status" value="1"/>
</dbReference>
<dbReference type="NCBIfam" id="TIGR01657">
    <property type="entry name" value="P-ATPase-V"/>
    <property type="match status" value="1"/>
</dbReference>
<dbReference type="PRINTS" id="PR00119">
    <property type="entry name" value="CATATPASE"/>
</dbReference>
<dbReference type="GO" id="GO:0005789">
    <property type="term" value="C:endoplasmic reticulum membrane"/>
    <property type="evidence" value="ECO:0007669"/>
    <property type="project" value="UniProtKB-SubCell"/>
</dbReference>
<dbReference type="PROSITE" id="PS00154">
    <property type="entry name" value="ATPASE_E1_E2"/>
    <property type="match status" value="1"/>
</dbReference>
<dbReference type="SUPFAM" id="SSF81653">
    <property type="entry name" value="Calcium ATPase, transduction domain A"/>
    <property type="match status" value="1"/>
</dbReference>
<keyword evidence="8" id="KW-0067">ATP-binding</keyword>
<evidence type="ECO:0000313" key="17">
    <source>
        <dbReference type="Proteomes" id="UP000519239"/>
    </source>
</evidence>
<evidence type="ECO:0000256" key="12">
    <source>
        <dbReference type="ARBA" id="ARBA00023136"/>
    </source>
</evidence>
<dbReference type="GO" id="GO:0140569">
    <property type="term" value="P:extraction of mislocalized protein from ER membrane"/>
    <property type="evidence" value="ECO:0007669"/>
    <property type="project" value="TreeGrafter"/>
</dbReference>
<name>A0A7L4KCB6_9AVES</name>
<dbReference type="SFLD" id="SFLDG00002">
    <property type="entry name" value="C1.7:_P-type_atpase_like"/>
    <property type="match status" value="1"/>
</dbReference>
<evidence type="ECO:0000256" key="11">
    <source>
        <dbReference type="ARBA" id="ARBA00022989"/>
    </source>
</evidence>
<dbReference type="Gene3D" id="3.40.1110.10">
    <property type="entry name" value="Calcium-transporting ATPase, cytoplasmic domain N"/>
    <property type="match status" value="1"/>
</dbReference>
<gene>
    <name evidence="16" type="primary">Atp13a1_0</name>
    <name evidence="16" type="ORF">CEUAER_R08792</name>
</gene>
<dbReference type="Gene3D" id="3.40.50.1000">
    <property type="entry name" value="HAD superfamily/HAD-like"/>
    <property type="match status" value="1"/>
</dbReference>
<proteinExistence type="inferred from homology"/>
<keyword evidence="5" id="KW-0479">Metal-binding</keyword>
<dbReference type="Proteomes" id="UP000519239">
    <property type="component" value="Unassembled WGS sequence"/>
</dbReference>
<dbReference type="InterPro" id="IPR036412">
    <property type="entry name" value="HAD-like_sf"/>
</dbReference>
<dbReference type="InterPro" id="IPR018303">
    <property type="entry name" value="ATPase_P-typ_P_site"/>
</dbReference>
<evidence type="ECO:0000256" key="10">
    <source>
        <dbReference type="ARBA" id="ARBA00022967"/>
    </source>
</evidence>
<dbReference type="AlphaFoldDB" id="A0A7L4KCB6"/>
<feature type="non-terminal residue" evidence="16">
    <location>
        <position position="656"/>
    </location>
</feature>
<protein>
    <submittedName>
        <fullName evidence="16">AT131 ATPase</fullName>
    </submittedName>
</protein>
<dbReference type="InterPro" id="IPR008250">
    <property type="entry name" value="ATPase_P-typ_transduc_dom_A_sf"/>
</dbReference>
<dbReference type="SUPFAM" id="SSF81660">
    <property type="entry name" value="Metal cation-transporting ATPase, ATP-binding domain N"/>
    <property type="match status" value="1"/>
</dbReference>
<dbReference type="GO" id="GO:0015662">
    <property type="term" value="F:P-type ion transporter activity"/>
    <property type="evidence" value="ECO:0007669"/>
    <property type="project" value="TreeGrafter"/>
</dbReference>
<evidence type="ECO:0000256" key="2">
    <source>
        <dbReference type="ARBA" id="ARBA00006000"/>
    </source>
</evidence>
<dbReference type="GO" id="GO:0016887">
    <property type="term" value="F:ATP hydrolysis activity"/>
    <property type="evidence" value="ECO:0007669"/>
    <property type="project" value="InterPro"/>
</dbReference>
<evidence type="ECO:0000256" key="7">
    <source>
        <dbReference type="ARBA" id="ARBA00022824"/>
    </source>
</evidence>
<evidence type="ECO:0000256" key="4">
    <source>
        <dbReference type="ARBA" id="ARBA00022692"/>
    </source>
</evidence>
<dbReference type="SFLD" id="SFLDS00003">
    <property type="entry name" value="Haloacid_Dehalogenase"/>
    <property type="match status" value="1"/>
</dbReference>
<dbReference type="FunFam" id="3.40.1110.10:FF:000014">
    <property type="entry name" value="Cation-transporting ATPase"/>
    <property type="match status" value="1"/>
</dbReference>
<comment type="subcellular location">
    <subcellularLocation>
        <location evidence="1">Endoplasmic reticulum membrane</location>
        <topology evidence="1">Multi-pass membrane protein</topology>
    </subcellularLocation>
</comment>
<evidence type="ECO:0000313" key="16">
    <source>
        <dbReference type="EMBL" id="NXY50572.1"/>
    </source>
</evidence>
<keyword evidence="11 14" id="KW-1133">Transmembrane helix</keyword>
<dbReference type="InterPro" id="IPR001757">
    <property type="entry name" value="P_typ_ATPase"/>
</dbReference>
<evidence type="ECO:0000256" key="3">
    <source>
        <dbReference type="ARBA" id="ARBA00022448"/>
    </source>
</evidence>
<keyword evidence="4 14" id="KW-0812">Transmembrane</keyword>
<keyword evidence="12 14" id="KW-0472">Membrane</keyword>
<dbReference type="SFLD" id="SFLDF00027">
    <property type="entry name" value="p-type_atpase"/>
    <property type="match status" value="1"/>
</dbReference>
<evidence type="ECO:0000256" key="5">
    <source>
        <dbReference type="ARBA" id="ARBA00022723"/>
    </source>
</evidence>
<dbReference type="InterPro" id="IPR023214">
    <property type="entry name" value="HAD_sf"/>
</dbReference>
<dbReference type="InterPro" id="IPR059000">
    <property type="entry name" value="ATPase_P-type_domA"/>
</dbReference>
<feature type="transmembrane region" description="Helical" evidence="14">
    <location>
        <begin position="125"/>
        <end position="144"/>
    </location>
</feature>
<dbReference type="GO" id="GO:0006874">
    <property type="term" value="P:intracellular calcium ion homeostasis"/>
    <property type="evidence" value="ECO:0007669"/>
    <property type="project" value="TreeGrafter"/>
</dbReference>
<dbReference type="GO" id="GO:0046872">
    <property type="term" value="F:metal ion binding"/>
    <property type="evidence" value="ECO:0007669"/>
    <property type="project" value="UniProtKB-KW"/>
</dbReference>
<evidence type="ECO:0000256" key="13">
    <source>
        <dbReference type="SAM" id="MobiDB-lite"/>
    </source>
</evidence>
<dbReference type="PANTHER" id="PTHR45630">
    <property type="entry name" value="CATION-TRANSPORTING ATPASE-RELATED"/>
    <property type="match status" value="1"/>
</dbReference>
<keyword evidence="9" id="KW-0460">Magnesium</keyword>
<evidence type="ECO:0000256" key="9">
    <source>
        <dbReference type="ARBA" id="ARBA00022842"/>
    </source>
</evidence>
<keyword evidence="10" id="KW-1278">Translocase</keyword>
<dbReference type="InterPro" id="IPR044492">
    <property type="entry name" value="P_typ_ATPase_HD_dom"/>
</dbReference>
<dbReference type="NCBIfam" id="TIGR01494">
    <property type="entry name" value="ATPase_P-type"/>
    <property type="match status" value="2"/>
</dbReference>
<dbReference type="Pfam" id="PF00122">
    <property type="entry name" value="E1-E2_ATPase"/>
    <property type="match status" value="1"/>
</dbReference>
<feature type="domain" description="P-type ATPase A" evidence="15">
    <location>
        <begin position="12"/>
        <end position="108"/>
    </location>
</feature>
<evidence type="ECO:0000256" key="6">
    <source>
        <dbReference type="ARBA" id="ARBA00022741"/>
    </source>
</evidence>
<sequence length="656" mass="72452">NVFLIGRSPHENLVPCDVLLLRGRCIVDEAMLTGESVPQMKEPVEDLSPEHVLDMQTDSRLHIIFGGTKVVQHIPPQKASTGLKPVDNGCLAYVLRTGFNTSQGKLLRTILFGVKRVTANNLETFIFILFLLVFAIAAAAYVWIEGTRDPSRNRYKLFLECTLILTSVVPPELPIELSLAVNTSLIALAKLYVYCTEPFRIPFAGKVQVCCFDKTGTLTSDHLVVRGVAGLGDGKEVTPVSDIPVETHRAIATCHSLVQLDDGTLVGDPLEKAMLMAVDWTLTKDEKVFPRSIKTQGLKIHQRFHFASALKRMSVLASYEKIGSTDLCYIATVKGAPETLHKMLSQCPSNYRSVHTEFSHEGARVLALGYKELGHLTHQQVREMKREALECDLRFVGFIVVSCPLKADSKAVIREIQNASHHVVMITGDNPLTACHVARELHFLQKEHTLILQPPASQDCSWQWQSFDGTIVLPALPPSLRELTQQYDLCVTGEGLSHLQSVDKQQLLKLIPHIQVFARVVPKQKEFVITALKSLDYVTLMCGDGTNDVGALKHADVGVALLANAPERLPERKKRARDGPSDGRPALPSMGSGSVKPTSRGAKHRVLSQREEQLAIHRERLSQVLKDLEEERVPVVKLGDASIAAPFTSKLSSIQC</sequence>
<dbReference type="PANTHER" id="PTHR45630:SF7">
    <property type="entry name" value="ENDOPLASMIC RETICULUM TRANSMEMBRANE HELIX TRANSLOCASE"/>
    <property type="match status" value="1"/>
</dbReference>
<feature type="region of interest" description="Disordered" evidence="13">
    <location>
        <begin position="568"/>
        <end position="609"/>
    </location>
</feature>
<reference evidence="16 17" key="1">
    <citation type="submission" date="2019-09" db="EMBL/GenBank/DDBJ databases">
        <title>Bird 10,000 Genomes (B10K) Project - Family phase.</title>
        <authorList>
            <person name="Zhang G."/>
        </authorList>
    </citation>
    <scope>NUCLEOTIDE SEQUENCE [LARGE SCALE GENOMIC DNA]</scope>
    <source>
        <strain evidence="16">B10K-CU-031-02</strain>
        <tissue evidence="16">Muscle</tissue>
    </source>
</reference>
<feature type="non-terminal residue" evidence="16">
    <location>
        <position position="1"/>
    </location>
</feature>
<keyword evidence="7" id="KW-0256">Endoplasmic reticulum</keyword>
<keyword evidence="6" id="KW-0547">Nucleotide-binding</keyword>
<dbReference type="GO" id="GO:0140567">
    <property type="term" value="F:membrane protein dislocase activity"/>
    <property type="evidence" value="ECO:0007669"/>
    <property type="project" value="TreeGrafter"/>
</dbReference>
<dbReference type="GO" id="GO:0005524">
    <property type="term" value="F:ATP binding"/>
    <property type="evidence" value="ECO:0007669"/>
    <property type="project" value="UniProtKB-KW"/>
</dbReference>
<comment type="similarity">
    <text evidence="2">Belongs to the cation transport ATPase (P-type) (TC 3.A.3) family. Type V subfamily.</text>
</comment>
<evidence type="ECO:0000256" key="14">
    <source>
        <dbReference type="SAM" id="Phobius"/>
    </source>
</evidence>
<dbReference type="InterPro" id="IPR006544">
    <property type="entry name" value="P-type_TPase_V"/>
</dbReference>
<dbReference type="Gene3D" id="2.70.150.10">
    <property type="entry name" value="Calcium-transporting ATPase, cytoplasmic transduction domain A"/>
    <property type="match status" value="1"/>
</dbReference>
<keyword evidence="17" id="KW-1185">Reference proteome</keyword>
<dbReference type="InterPro" id="IPR023299">
    <property type="entry name" value="ATPase_P-typ_cyto_dom_N"/>
</dbReference>
<keyword evidence="3" id="KW-0813">Transport</keyword>
<dbReference type="OrthoDB" id="48943at2759"/>
<dbReference type="SUPFAM" id="SSF56784">
    <property type="entry name" value="HAD-like"/>
    <property type="match status" value="1"/>
</dbReference>
<evidence type="ECO:0000256" key="1">
    <source>
        <dbReference type="ARBA" id="ARBA00004477"/>
    </source>
</evidence>
<dbReference type="EMBL" id="VWPQ01011735">
    <property type="protein sequence ID" value="NXY50572.1"/>
    <property type="molecule type" value="Genomic_DNA"/>
</dbReference>
<dbReference type="Pfam" id="PF13246">
    <property type="entry name" value="Cation_ATPase"/>
    <property type="match status" value="1"/>
</dbReference>
<evidence type="ECO:0000259" key="15">
    <source>
        <dbReference type="Pfam" id="PF00122"/>
    </source>
</evidence>
<evidence type="ECO:0000256" key="8">
    <source>
        <dbReference type="ARBA" id="ARBA00022840"/>
    </source>
</evidence>
<dbReference type="GO" id="GO:0019829">
    <property type="term" value="F:ATPase-coupled monoatomic cation transmembrane transporter activity"/>
    <property type="evidence" value="ECO:0007669"/>
    <property type="project" value="TreeGrafter"/>
</dbReference>